<organism evidence="3 4">
    <name type="scientific">Cupriavidus malaysiensis</name>
    <dbReference type="NCBI Taxonomy" id="367825"/>
    <lineage>
        <taxon>Bacteria</taxon>
        <taxon>Pseudomonadati</taxon>
        <taxon>Pseudomonadota</taxon>
        <taxon>Betaproteobacteria</taxon>
        <taxon>Burkholderiales</taxon>
        <taxon>Burkholderiaceae</taxon>
        <taxon>Cupriavidus</taxon>
    </lineage>
</organism>
<evidence type="ECO:0000256" key="1">
    <source>
        <dbReference type="ARBA" id="ARBA00007613"/>
    </source>
</evidence>
<gene>
    <name evidence="3" type="ORF">BKK80_27590</name>
</gene>
<feature type="coiled-coil region" evidence="2">
    <location>
        <begin position="142"/>
        <end position="171"/>
    </location>
</feature>
<sequence>MTLDSALALAVAYNDTLRAARHEVAASDGGVLQAGLLPNPEVAVQMEDTREASRTLTGQLNLPIELGGKRAARVDAAQKARELALAQLAGTQASLRAAVSAAFFELLIAQERVTLARGTLGIAAEGMQAAARRVAAGKIAPLEETKARVEQANAELELSEATAGLAQARQALSSLWGSPVPGFGEAGGDLQTVPAAPADVSLAGGLDAAPALLASRREMERRQAEIEVERSRQYPDLTVSLGAKRDNGSGRGAYPVLGISLPLPLFDRNQGRLYTALRQADKAADEYRATRVRLDTELRQAASRLAVARTSAETLRATVLPGAQQAYGAARRGFEAGKFTYLDVLDAQRTLFQARIRYLGVLAGAYQAAAAIDGILGR</sequence>
<keyword evidence="4" id="KW-1185">Reference proteome</keyword>
<keyword evidence="2" id="KW-0175">Coiled coil</keyword>
<comment type="similarity">
    <text evidence="1">Belongs to the outer membrane factor (OMF) (TC 1.B.17) family.</text>
</comment>
<dbReference type="Pfam" id="PF02321">
    <property type="entry name" value="OEP"/>
    <property type="match status" value="2"/>
</dbReference>
<dbReference type="InterPro" id="IPR003423">
    <property type="entry name" value="OMP_efflux"/>
</dbReference>
<evidence type="ECO:0000313" key="3">
    <source>
        <dbReference type="EMBL" id="AOZ10863.1"/>
    </source>
</evidence>
<evidence type="ECO:0000313" key="4">
    <source>
        <dbReference type="Proteomes" id="UP000177515"/>
    </source>
</evidence>
<proteinExistence type="inferred from homology"/>
<reference evidence="3 4" key="1">
    <citation type="submission" date="2016-10" db="EMBL/GenBank/DDBJ databases">
        <title>Complete genome sequences of three Cupriavidus strains isolated from various Malaysian environments.</title>
        <authorList>
            <person name="Abdullah A.A.-A."/>
            <person name="Shafie N.A.H."/>
            <person name="Lau N.S."/>
        </authorList>
    </citation>
    <scope>NUCLEOTIDE SEQUENCE [LARGE SCALE GENOMIC DNA]</scope>
    <source>
        <strain evidence="3 4">USMAA1020</strain>
    </source>
</reference>
<dbReference type="PANTHER" id="PTHR30203:SF24">
    <property type="entry name" value="BLR4935 PROTEIN"/>
    <property type="match status" value="1"/>
</dbReference>
<dbReference type="InterPro" id="IPR010131">
    <property type="entry name" value="MdtP/NodT-like"/>
</dbReference>
<accession>A0ABN4TV03</accession>
<name>A0ABN4TV03_9BURK</name>
<evidence type="ECO:0000256" key="2">
    <source>
        <dbReference type="SAM" id="Coils"/>
    </source>
</evidence>
<protein>
    <submittedName>
        <fullName evidence="3">Cobalt-zinc-cadmium resistance protein</fullName>
    </submittedName>
</protein>
<dbReference type="PANTHER" id="PTHR30203">
    <property type="entry name" value="OUTER MEMBRANE CATION EFFLUX PROTEIN"/>
    <property type="match status" value="1"/>
</dbReference>
<dbReference type="Gene3D" id="1.20.1600.10">
    <property type="entry name" value="Outer membrane efflux proteins (OEP)"/>
    <property type="match status" value="1"/>
</dbReference>
<dbReference type="Proteomes" id="UP000177515">
    <property type="component" value="Chromosome 2"/>
</dbReference>
<dbReference type="EMBL" id="CP017755">
    <property type="protein sequence ID" value="AOZ10863.1"/>
    <property type="molecule type" value="Genomic_DNA"/>
</dbReference>
<dbReference type="SUPFAM" id="SSF56954">
    <property type="entry name" value="Outer membrane efflux proteins (OEP)"/>
    <property type="match status" value="1"/>
</dbReference>